<name>A0ACC2MBC8_PERAE</name>
<comment type="caution">
    <text evidence="1">The sequence shown here is derived from an EMBL/GenBank/DDBJ whole genome shotgun (WGS) entry which is preliminary data.</text>
</comment>
<accession>A0ACC2MBC8</accession>
<dbReference type="Proteomes" id="UP001234297">
    <property type="component" value="Chromosome 2"/>
</dbReference>
<gene>
    <name evidence="1" type="ORF">MRB53_004777</name>
</gene>
<sequence length="353" mass="38994">MLYFFNSRDAKSKGIRVTDVGYWQENRSTFTGSSNVGMITSLEFYKGQAPHGDRTDWMMLEYTIDRNSLGFSSLSRVFNRSDQSHSEEHPQAGSDNDSDSELVRAILMSLENDGNNHNLQESSNESQVHSRNEHGLSAITGNEVQNHRRDNFARDLNEAYDFSRGDYLEDNDLNDFAASFSCTENSSITSMSSDGIDREEFLRILGTPAIPDSNPEQYNSGLSLRDLETPAIPATNQRNSDCHLNVAIPRGSHQVLIQPAPSGSIGTSRNSNPRTNVTAVSASMGSDHARALRAAPVAEGRPIRRALNHGSAACEVNEVDQGPSTSQSAKVHGKTVSWRIAKFGKKYCCFFQF</sequence>
<proteinExistence type="predicted"/>
<evidence type="ECO:0000313" key="1">
    <source>
        <dbReference type="EMBL" id="KAJ8643029.1"/>
    </source>
</evidence>
<evidence type="ECO:0000313" key="2">
    <source>
        <dbReference type="Proteomes" id="UP001234297"/>
    </source>
</evidence>
<reference evidence="1 2" key="1">
    <citation type="journal article" date="2022" name="Hortic Res">
        <title>A haplotype resolved chromosomal level avocado genome allows analysis of novel avocado genes.</title>
        <authorList>
            <person name="Nath O."/>
            <person name="Fletcher S.J."/>
            <person name="Hayward A."/>
            <person name="Shaw L.M."/>
            <person name="Masouleh A.K."/>
            <person name="Furtado A."/>
            <person name="Henry R.J."/>
            <person name="Mitter N."/>
        </authorList>
    </citation>
    <scope>NUCLEOTIDE SEQUENCE [LARGE SCALE GENOMIC DNA]</scope>
    <source>
        <strain evidence="2">cv. Hass</strain>
    </source>
</reference>
<organism evidence="1 2">
    <name type="scientific">Persea americana</name>
    <name type="common">Avocado</name>
    <dbReference type="NCBI Taxonomy" id="3435"/>
    <lineage>
        <taxon>Eukaryota</taxon>
        <taxon>Viridiplantae</taxon>
        <taxon>Streptophyta</taxon>
        <taxon>Embryophyta</taxon>
        <taxon>Tracheophyta</taxon>
        <taxon>Spermatophyta</taxon>
        <taxon>Magnoliopsida</taxon>
        <taxon>Magnoliidae</taxon>
        <taxon>Laurales</taxon>
        <taxon>Lauraceae</taxon>
        <taxon>Persea</taxon>
    </lineage>
</organism>
<keyword evidence="2" id="KW-1185">Reference proteome</keyword>
<dbReference type="EMBL" id="CM056810">
    <property type="protein sequence ID" value="KAJ8643029.1"/>
    <property type="molecule type" value="Genomic_DNA"/>
</dbReference>
<protein>
    <submittedName>
        <fullName evidence="1">Uncharacterized protein</fullName>
    </submittedName>
</protein>